<comment type="caution">
    <text evidence="1">The sequence shown here is derived from an EMBL/GenBank/DDBJ whole genome shotgun (WGS) entry which is preliminary data.</text>
</comment>
<evidence type="ECO:0000313" key="2">
    <source>
        <dbReference type="Proteomes" id="UP001273350"/>
    </source>
</evidence>
<protein>
    <submittedName>
        <fullName evidence="1">Uncharacterized protein</fullName>
    </submittedName>
</protein>
<evidence type="ECO:0000313" key="1">
    <source>
        <dbReference type="EMBL" id="MDX6187969.1"/>
    </source>
</evidence>
<name>A0ABU4R5W3_9FLAO</name>
<accession>A0ABU4R5W3</accession>
<dbReference type="EMBL" id="JAWXVI010000001">
    <property type="protein sequence ID" value="MDX6187969.1"/>
    <property type="molecule type" value="Genomic_DNA"/>
</dbReference>
<dbReference type="Proteomes" id="UP001273350">
    <property type="component" value="Unassembled WGS sequence"/>
</dbReference>
<dbReference type="RefSeq" id="WP_230002620.1">
    <property type="nucleotide sequence ID" value="NZ_CP087134.1"/>
</dbReference>
<proteinExistence type="predicted"/>
<gene>
    <name evidence="1" type="ORF">SGQ83_01290</name>
</gene>
<reference evidence="1 2" key="1">
    <citation type="submission" date="2023-11" db="EMBL/GenBank/DDBJ databases">
        <title>Unpublished Manusciprt.</title>
        <authorList>
            <person name="Saticioglu I.B."/>
            <person name="Ay H."/>
            <person name="Ajmi N."/>
            <person name="Altun S."/>
            <person name="Duman M."/>
        </authorList>
    </citation>
    <scope>NUCLEOTIDE SEQUENCE [LARGE SCALE GENOMIC DNA]</scope>
    <source>
        <strain evidence="1 2">Fl-318</strain>
    </source>
</reference>
<sequence length="151" mass="17824">MEQLTTYTVKSKVNGFIWLFKYYLKGDLKSFEVLDGQLSQKQIVWLFASSNFPATENIMKKIWMSKSLKDNFEISVSMPEINFENLWSLYGHKVSKFDSEKAFNKLKEADRIKCFLAVPSYQKYLIKSRIAIAHLSTFINRQYYNDDWSKA</sequence>
<organism evidence="1 2">
    <name type="scientific">Flavobacterium cupriresistens</name>
    <dbReference type="NCBI Taxonomy" id="2893885"/>
    <lineage>
        <taxon>Bacteria</taxon>
        <taxon>Pseudomonadati</taxon>
        <taxon>Bacteroidota</taxon>
        <taxon>Flavobacteriia</taxon>
        <taxon>Flavobacteriales</taxon>
        <taxon>Flavobacteriaceae</taxon>
        <taxon>Flavobacterium</taxon>
    </lineage>
</organism>
<keyword evidence="2" id="KW-1185">Reference proteome</keyword>